<organism evidence="1">
    <name type="scientific">Plasmodium falciparum Santa Lucia</name>
    <dbReference type="NCBI Taxonomy" id="478859"/>
    <lineage>
        <taxon>Eukaryota</taxon>
        <taxon>Sar</taxon>
        <taxon>Alveolata</taxon>
        <taxon>Apicomplexa</taxon>
        <taxon>Aconoidasida</taxon>
        <taxon>Haemosporida</taxon>
        <taxon>Plasmodiidae</taxon>
        <taxon>Plasmodium</taxon>
        <taxon>Plasmodium (Laverania)</taxon>
    </lineage>
</organism>
<dbReference type="AlphaFoldDB" id="W7FV02"/>
<dbReference type="EMBL" id="KE123507">
    <property type="protein sequence ID" value="EUT82042.1"/>
    <property type="molecule type" value="Genomic_DNA"/>
</dbReference>
<proteinExistence type="predicted"/>
<reference evidence="1" key="1">
    <citation type="submission" date="2013-02" db="EMBL/GenBank/DDBJ databases">
        <title>The Genome Sequence of Plasmodium falciparum Santa Lucia.</title>
        <authorList>
            <consortium name="The Broad Institute Genome Sequencing Platform"/>
            <consortium name="The Broad Institute Genome Sequencing Center for Infectious Disease"/>
            <person name="Neafsey D."/>
            <person name="Cheeseman I."/>
            <person name="Volkman S."/>
            <person name="Adams J."/>
            <person name="Walker B."/>
            <person name="Young S.K."/>
            <person name="Zeng Q."/>
            <person name="Gargeya S."/>
            <person name="Fitzgerald M."/>
            <person name="Haas B."/>
            <person name="Abouelleil A."/>
            <person name="Alvarado L."/>
            <person name="Arachchi H.M."/>
            <person name="Berlin A.M."/>
            <person name="Chapman S.B."/>
            <person name="Dewar J."/>
            <person name="Goldberg J."/>
            <person name="Griggs A."/>
            <person name="Gujja S."/>
            <person name="Hansen M."/>
            <person name="Howarth C."/>
            <person name="Imamovic A."/>
            <person name="Larimer J."/>
            <person name="McCowan C."/>
            <person name="Murphy C."/>
            <person name="Neiman D."/>
            <person name="Pearson M."/>
            <person name="Priest M."/>
            <person name="Roberts A."/>
            <person name="Saif S."/>
            <person name="Shea T."/>
            <person name="Sisk P."/>
            <person name="Sykes S."/>
            <person name="Wortman J."/>
            <person name="Nusbaum C."/>
            <person name="Birren B."/>
        </authorList>
    </citation>
    <scope>NUCLEOTIDE SEQUENCE [LARGE SCALE GENOMIC DNA]</scope>
    <source>
        <strain evidence="1">Santa Lucia</strain>
    </source>
</reference>
<sequence>MHIIDITNKICYYFNYIKQFTINIVFCYYSISYDNNSMHNKKKIIIKIKNTTEHIYNIKNIVVHMRTDLTVTLYVINNKSLHFVNE</sequence>
<protein>
    <submittedName>
        <fullName evidence="1">Uncharacterized protein</fullName>
    </submittedName>
</protein>
<gene>
    <name evidence="1" type="ORF">PFAG_04224</name>
</gene>
<dbReference type="Proteomes" id="UP000030666">
    <property type="component" value="Unassembled WGS sequence"/>
</dbReference>
<name>W7FV02_PLAFA</name>
<evidence type="ECO:0000313" key="1">
    <source>
        <dbReference type="EMBL" id="EUT82042.1"/>
    </source>
</evidence>
<accession>W7FV02</accession>